<dbReference type="GO" id="GO:0009432">
    <property type="term" value="P:SOS response"/>
    <property type="evidence" value="ECO:0007669"/>
    <property type="project" value="TreeGrafter"/>
</dbReference>
<dbReference type="EMBL" id="JAAZQD010000003">
    <property type="protein sequence ID" value="NKZ38797.1"/>
    <property type="molecule type" value="Genomic_DNA"/>
</dbReference>
<keyword evidence="2" id="KW-1185">Reference proteome</keyword>
<organism evidence="1 2">
    <name type="scientific">Oleiagrimonas citrea</name>
    <dbReference type="NCBI Taxonomy" id="1665687"/>
    <lineage>
        <taxon>Bacteria</taxon>
        <taxon>Pseudomonadati</taxon>
        <taxon>Pseudomonadota</taxon>
        <taxon>Gammaproteobacteria</taxon>
        <taxon>Lysobacterales</taxon>
        <taxon>Rhodanobacteraceae</taxon>
        <taxon>Oleiagrimonas</taxon>
    </lineage>
</organism>
<comment type="caution">
    <text evidence="1">The sequence shown here is derived from an EMBL/GenBank/DDBJ whole genome shotgun (WGS) entry which is preliminary data.</text>
</comment>
<sequence length="339" mass="38384">MEAAKPVLVVLGSKVDPHVSRVSAWLENDGSVEVKVIDYLDDTYFELSMDESGRYSLCIDGEPLAENYIIWNRVKILPGSELYLKGDDQSAGYAAREWRAFYSLLCGFCGSRVVNSLQSRMCMIKPYQQALAAESGFLVAPSMVTNKKNSVKDFYSENSEKIIMKSLSGAKVKPEGDGGVPFNIMTMRVSSEDLDGASDEQIRYCPHFFQREIVKKYELRVVVVGDRVIPFRIDSQKYKASSLDWRKGHVFDNFKPCAIDDEITKKIKFFMRRMGFFFGSIDIVVDTDGRHWFLECNQDGAWGWLDDIVDGALTRVFATEFMRLLGVNFTCDEGDVALV</sequence>
<dbReference type="AlphaFoldDB" id="A0A846ZMB2"/>
<evidence type="ECO:0008006" key="3">
    <source>
        <dbReference type="Google" id="ProtNLM"/>
    </source>
</evidence>
<proteinExistence type="predicted"/>
<dbReference type="PANTHER" id="PTHR21621:SF0">
    <property type="entry name" value="BETA-CITRYLGLUTAMATE SYNTHASE B-RELATED"/>
    <property type="match status" value="1"/>
</dbReference>
<dbReference type="Gene3D" id="3.30.470.20">
    <property type="entry name" value="ATP-grasp fold, B domain"/>
    <property type="match status" value="1"/>
</dbReference>
<protein>
    <recommendedName>
        <fullName evidence="3">ATP-grasp domain-containing protein</fullName>
    </recommendedName>
</protein>
<gene>
    <name evidence="1" type="ORF">HF690_07465</name>
</gene>
<dbReference type="Proteomes" id="UP000541636">
    <property type="component" value="Unassembled WGS sequence"/>
</dbReference>
<dbReference type="GO" id="GO:0005737">
    <property type="term" value="C:cytoplasm"/>
    <property type="evidence" value="ECO:0007669"/>
    <property type="project" value="TreeGrafter"/>
</dbReference>
<evidence type="ECO:0000313" key="2">
    <source>
        <dbReference type="Proteomes" id="UP000541636"/>
    </source>
</evidence>
<dbReference type="PANTHER" id="PTHR21621">
    <property type="entry name" value="RIBOSOMAL PROTEIN S6 MODIFICATION PROTEIN"/>
    <property type="match status" value="1"/>
</dbReference>
<dbReference type="RefSeq" id="WP_168609011.1">
    <property type="nucleotide sequence ID" value="NZ_JAAZQD010000003.1"/>
</dbReference>
<evidence type="ECO:0000313" key="1">
    <source>
        <dbReference type="EMBL" id="NKZ38797.1"/>
    </source>
</evidence>
<dbReference type="GO" id="GO:0018169">
    <property type="term" value="F:ribosomal S6-glutamic acid ligase activity"/>
    <property type="evidence" value="ECO:0007669"/>
    <property type="project" value="TreeGrafter"/>
</dbReference>
<accession>A0A846ZMB2</accession>
<reference evidence="1 2" key="1">
    <citation type="journal article" date="2017" name="Int. J. Syst. Evol. Microbiol.">
        <title>Oleiagrimonas citrea sp. nov., a marine bacterium isolated from tidal flat sediment and emended description of the genus Oleiagrimonas Fang et al. 2015 and Oleiagrimonas soli.</title>
        <authorList>
            <person name="Yang S.H."/>
            <person name="Seo H.S."/>
            <person name="Seong C.N."/>
            <person name="Kwon K.K."/>
        </authorList>
    </citation>
    <scope>NUCLEOTIDE SEQUENCE [LARGE SCALE GENOMIC DNA]</scope>
    <source>
        <strain evidence="1 2">MEBiC09124</strain>
    </source>
</reference>
<dbReference type="SUPFAM" id="SSF56059">
    <property type="entry name" value="Glutathione synthetase ATP-binding domain-like"/>
    <property type="match status" value="1"/>
</dbReference>
<name>A0A846ZMB2_9GAMM</name>